<dbReference type="Proteomes" id="UP000077926">
    <property type="component" value="Chromosome"/>
</dbReference>
<evidence type="ECO:0000256" key="3">
    <source>
        <dbReference type="RuleBase" id="RU004508"/>
    </source>
</evidence>
<dbReference type="SUPFAM" id="SSF53383">
    <property type="entry name" value="PLP-dependent transferases"/>
    <property type="match status" value="1"/>
</dbReference>
<comment type="similarity">
    <text evidence="3">Belongs to the DegT/DnrJ/EryC1 family.</text>
</comment>
<protein>
    <submittedName>
        <fullName evidence="4">Aminotransferase DegT</fullName>
    </submittedName>
</protein>
<dbReference type="InterPro" id="IPR000653">
    <property type="entry name" value="DegT/StrS_aminotransferase"/>
</dbReference>
<dbReference type="CDD" id="cd00616">
    <property type="entry name" value="AHBA_syn"/>
    <property type="match status" value="1"/>
</dbReference>
<keyword evidence="2 3" id="KW-0663">Pyridoxal phosphate</keyword>
<feature type="active site" description="Proton acceptor" evidence="1">
    <location>
        <position position="205"/>
    </location>
</feature>
<dbReference type="RefSeq" id="WP_064464411.1">
    <property type="nucleotide sequence ID" value="NZ_CP017080.1"/>
</dbReference>
<dbReference type="AlphaFoldDB" id="A0A1B3XRM7"/>
<dbReference type="Pfam" id="PF01041">
    <property type="entry name" value="DegT_DnrJ_EryC1"/>
    <property type="match status" value="1"/>
</dbReference>
<dbReference type="EMBL" id="CP017080">
    <property type="protein sequence ID" value="AOH55869.1"/>
    <property type="molecule type" value="Genomic_DNA"/>
</dbReference>
<evidence type="ECO:0000256" key="2">
    <source>
        <dbReference type="PIRSR" id="PIRSR000390-2"/>
    </source>
</evidence>
<dbReference type="GO" id="GO:0000271">
    <property type="term" value="P:polysaccharide biosynthetic process"/>
    <property type="evidence" value="ECO:0007669"/>
    <property type="project" value="TreeGrafter"/>
</dbReference>
<reference evidence="4 5" key="1">
    <citation type="submission" date="2016-08" db="EMBL/GenBank/DDBJ databases">
        <title>Complete genome sequence of Bacillus muralis G25-68, a strain with toxicity to nematodes.</title>
        <authorList>
            <person name="Zheng Z."/>
        </authorList>
    </citation>
    <scope>NUCLEOTIDE SEQUENCE [LARGE SCALE GENOMIC DNA]</scope>
    <source>
        <strain evidence="4 5">G25-68</strain>
    </source>
</reference>
<gene>
    <name evidence="4" type="ORF">ABE28_016020</name>
</gene>
<keyword evidence="4" id="KW-0032">Aminotransferase</keyword>
<keyword evidence="5" id="KW-1185">Reference proteome</keyword>
<accession>A0A1B3XRM7</accession>
<dbReference type="Gene3D" id="3.90.1150.10">
    <property type="entry name" value="Aspartate Aminotransferase, domain 1"/>
    <property type="match status" value="1"/>
</dbReference>
<dbReference type="PIRSF" id="PIRSF000390">
    <property type="entry name" value="PLP_StrS"/>
    <property type="match status" value="1"/>
</dbReference>
<dbReference type="InterPro" id="IPR015422">
    <property type="entry name" value="PyrdxlP-dep_Trfase_small"/>
</dbReference>
<proteinExistence type="inferred from homology"/>
<evidence type="ECO:0000256" key="1">
    <source>
        <dbReference type="PIRSR" id="PIRSR000390-1"/>
    </source>
</evidence>
<organism evidence="4 5">
    <name type="scientific">Peribacillus muralis</name>
    <dbReference type="NCBI Taxonomy" id="264697"/>
    <lineage>
        <taxon>Bacteria</taxon>
        <taxon>Bacillati</taxon>
        <taxon>Bacillota</taxon>
        <taxon>Bacilli</taxon>
        <taxon>Bacillales</taxon>
        <taxon>Bacillaceae</taxon>
        <taxon>Peribacillus</taxon>
    </lineage>
</organism>
<dbReference type="InterPro" id="IPR015421">
    <property type="entry name" value="PyrdxlP-dep_Trfase_major"/>
</dbReference>
<dbReference type="PANTHER" id="PTHR30244:SF30">
    <property type="entry name" value="BLR5990 PROTEIN"/>
    <property type="match status" value="1"/>
</dbReference>
<dbReference type="PANTHER" id="PTHR30244">
    <property type="entry name" value="TRANSAMINASE"/>
    <property type="match status" value="1"/>
</dbReference>
<name>A0A1B3XRM7_9BACI</name>
<keyword evidence="4" id="KW-0808">Transferase</keyword>
<dbReference type="NCBIfam" id="TIGR04181">
    <property type="entry name" value="NHT_00031"/>
    <property type="match status" value="1"/>
</dbReference>
<dbReference type="OrthoDB" id="9810913at2"/>
<dbReference type="InterPro" id="IPR015424">
    <property type="entry name" value="PyrdxlP-dep_Trfase"/>
</dbReference>
<evidence type="ECO:0000313" key="4">
    <source>
        <dbReference type="EMBL" id="AOH55869.1"/>
    </source>
</evidence>
<feature type="modified residue" description="N6-(pyridoxal phosphate)lysine" evidence="2">
    <location>
        <position position="205"/>
    </location>
</feature>
<sequence>MVNKTIPLSVPNLSIDILENVKETIETGWVSTGGRFIQEFESKIAKYVGVDKAIACQSGTAGLHLALRVLGIEHGDEVIVPTVTFVAAVNPVKYMGAEPIFMDCDKNLNMDMNKLEEFLENECHYIDGKVINKKTSKVIKAIIAVHVFGNPLQMEKLIEIKKKYNLKLIEDATEALGSYYLNGKYAGRHCGTIGDIGVYSFNANKILTTGGGGMVVSHNLELLDKIAFLSVQAKTDPLYFIHDEVGFNYRMTNIQAAFGTDQIDRIESFIETKIKNYNLYRISIESIEGLTLLSFRNDTRANHWFYSVLVDKEKFGMDRDELLIKLNENKIQTRPLWGLMHKQKPYTENQRYKIEEAEFYERNLLNIPCSSNLVEKDVRIVLSSLKSYNVSLTKSSR</sequence>
<dbReference type="Gene3D" id="3.40.640.10">
    <property type="entry name" value="Type I PLP-dependent aspartate aminotransferase-like (Major domain)"/>
    <property type="match status" value="1"/>
</dbReference>
<dbReference type="STRING" id="264697.ABE28_016020"/>
<dbReference type="InterPro" id="IPR026385">
    <property type="entry name" value="LegC-like"/>
</dbReference>
<dbReference type="GO" id="GO:0008483">
    <property type="term" value="F:transaminase activity"/>
    <property type="evidence" value="ECO:0007669"/>
    <property type="project" value="UniProtKB-KW"/>
</dbReference>
<evidence type="ECO:0000313" key="5">
    <source>
        <dbReference type="Proteomes" id="UP000077926"/>
    </source>
</evidence>
<dbReference type="KEGG" id="bmur:ABE28_016020"/>
<dbReference type="GO" id="GO:0030170">
    <property type="term" value="F:pyridoxal phosphate binding"/>
    <property type="evidence" value="ECO:0007669"/>
    <property type="project" value="TreeGrafter"/>
</dbReference>